<dbReference type="RefSeq" id="WP_076321697.1">
    <property type="nucleotide sequence ID" value="NZ_MRTF01000002.1"/>
</dbReference>
<gene>
    <name evidence="2" type="ORF">BK123_07210</name>
</gene>
<dbReference type="Proteomes" id="UP000187074">
    <property type="component" value="Unassembled WGS sequence"/>
</dbReference>
<evidence type="ECO:0000256" key="1">
    <source>
        <dbReference type="SAM" id="SignalP"/>
    </source>
</evidence>
<accession>A0A1R1B5P1</accession>
<dbReference type="EMBL" id="MRTF01000002">
    <property type="protein sequence ID" value="OME94877.1"/>
    <property type="molecule type" value="Genomic_DNA"/>
</dbReference>
<protein>
    <submittedName>
        <fullName evidence="2">Uncharacterized protein</fullName>
    </submittedName>
</protein>
<dbReference type="AlphaFoldDB" id="A0A1R1B5P1"/>
<feature type="signal peptide" evidence="1">
    <location>
        <begin position="1"/>
        <end position="21"/>
    </location>
</feature>
<sequence>MKWLGVSFVMFLGLALFPQSAGEHIQHPVSYIEEVEGDTSNAPYKVQFIDLDKYQSIGAYENTFTTVSDNGNKLTVKVRNRNSSGTVILNVYRGTEEFGYMDVKAGREGIRTFVMNDGSGVTGDWKVYTTTRDGHVMNLQVQAGQH</sequence>
<feature type="chain" id="PRO_5039135877" evidence="1">
    <location>
        <begin position="22"/>
        <end position="146"/>
    </location>
</feature>
<keyword evidence="1" id="KW-0732">Signal</keyword>
<comment type="caution">
    <text evidence="2">The sequence shown here is derived from an EMBL/GenBank/DDBJ whole genome shotgun (WGS) entry which is preliminary data.</text>
</comment>
<name>A0A1R1B5P1_PAELA</name>
<evidence type="ECO:0000313" key="2">
    <source>
        <dbReference type="EMBL" id="OME94877.1"/>
    </source>
</evidence>
<proteinExistence type="predicted"/>
<organism evidence="2 3">
    <name type="scientific">Paenibacillus lautus</name>
    <name type="common">Bacillus lautus</name>
    <dbReference type="NCBI Taxonomy" id="1401"/>
    <lineage>
        <taxon>Bacteria</taxon>
        <taxon>Bacillati</taxon>
        <taxon>Bacillota</taxon>
        <taxon>Bacilli</taxon>
        <taxon>Bacillales</taxon>
        <taxon>Paenibacillaceae</taxon>
        <taxon>Paenibacillus</taxon>
    </lineage>
</organism>
<reference evidence="2 3" key="1">
    <citation type="submission" date="2016-11" db="EMBL/GenBank/DDBJ databases">
        <title>Paenibacillus species isolates.</title>
        <authorList>
            <person name="Beno S.M."/>
        </authorList>
    </citation>
    <scope>NUCLEOTIDE SEQUENCE [LARGE SCALE GENOMIC DNA]</scope>
    <source>
        <strain evidence="2 3">FSL F4-0100</strain>
    </source>
</reference>
<dbReference type="OrthoDB" id="2973409at2"/>
<evidence type="ECO:0000313" key="3">
    <source>
        <dbReference type="Proteomes" id="UP000187074"/>
    </source>
</evidence>
<dbReference type="STRING" id="1401.BK123_07210"/>